<dbReference type="RefSeq" id="WP_208344941.1">
    <property type="nucleotide sequence ID" value="NZ_CAWQFN010000559.1"/>
</dbReference>
<dbReference type="EMBL" id="JAALHA020000042">
    <property type="protein sequence ID" value="MDR9900910.1"/>
    <property type="molecule type" value="Genomic_DNA"/>
</dbReference>
<protein>
    <submittedName>
        <fullName evidence="1">Uncharacterized protein</fullName>
    </submittedName>
</protein>
<evidence type="ECO:0000313" key="1">
    <source>
        <dbReference type="EMBL" id="MDR9900910.1"/>
    </source>
</evidence>
<evidence type="ECO:0000313" key="2">
    <source>
        <dbReference type="Proteomes" id="UP000667802"/>
    </source>
</evidence>
<accession>A0AAP5IFZ5</accession>
<organism evidence="1 2">
    <name type="scientific">Aetokthonos hydrillicola Thurmond2011</name>
    <dbReference type="NCBI Taxonomy" id="2712845"/>
    <lineage>
        <taxon>Bacteria</taxon>
        <taxon>Bacillati</taxon>
        <taxon>Cyanobacteriota</taxon>
        <taxon>Cyanophyceae</taxon>
        <taxon>Nostocales</taxon>
        <taxon>Hapalosiphonaceae</taxon>
        <taxon>Aetokthonos</taxon>
    </lineage>
</organism>
<sequence length="307" mass="35034">MSWTELGIEIAKQVQDFTELSDVEKIKTVAKTAMDKIYSERSEPAQRKSALDSMNKAIRSLYPTSKEQPSSKNPYHKLYREYGSGEKKGWRHLIFEYLKLSSEDYDAISPARKQHREKQQQKTQEPTTQETITVKNLMNISQLELDTETEKMVEDALNRSKTSLPDFIKKACQVYAKTLVKKAEVSESDLAGVPTKDLLEDKKYQTHPGRAPELTKRAVIAIKKHNASVPETEDRWHITQSAITRLTGSRPAAVAKALEQFQDDIREMEDLGLNAYSNRKGKDLEGNTREIEKEINLVELVPDGYTD</sequence>
<keyword evidence="2" id="KW-1185">Reference proteome</keyword>
<reference evidence="2" key="1">
    <citation type="journal article" date="2021" name="Science">
        <title>Hunting the eagle killer: A cyanobacterial neurotoxin causes vacuolar myelinopathy.</title>
        <authorList>
            <person name="Breinlinger S."/>
            <person name="Phillips T.J."/>
            <person name="Haram B.N."/>
            <person name="Mares J."/>
            <person name="Martinez Yerena J.A."/>
            <person name="Hrouzek P."/>
            <person name="Sobotka R."/>
            <person name="Henderson W.M."/>
            <person name="Schmieder P."/>
            <person name="Williams S.M."/>
            <person name="Lauderdale J.D."/>
            <person name="Wilde H.D."/>
            <person name="Gerrin W."/>
            <person name="Kust A."/>
            <person name="Washington J.W."/>
            <person name="Wagner C."/>
            <person name="Geier B."/>
            <person name="Liebeke M."/>
            <person name="Enke H."/>
            <person name="Niedermeyer T.H.J."/>
            <person name="Wilde S.B."/>
        </authorList>
    </citation>
    <scope>NUCLEOTIDE SEQUENCE [LARGE SCALE GENOMIC DNA]</scope>
    <source>
        <strain evidence="2">Thurmond2011</strain>
    </source>
</reference>
<dbReference type="Proteomes" id="UP000667802">
    <property type="component" value="Unassembled WGS sequence"/>
</dbReference>
<comment type="caution">
    <text evidence="1">The sequence shown here is derived from an EMBL/GenBank/DDBJ whole genome shotgun (WGS) entry which is preliminary data.</text>
</comment>
<proteinExistence type="predicted"/>
<dbReference type="AlphaFoldDB" id="A0AAP5IFZ5"/>
<name>A0AAP5IFZ5_9CYAN</name>
<gene>
    <name evidence="1" type="ORF">G7B40_041225</name>
</gene>